<dbReference type="VEuPathDB" id="FungiDB:CC77DRAFT_1067374"/>
<evidence type="ECO:0000313" key="6">
    <source>
        <dbReference type="EMBL" id="RYN79452.1"/>
    </source>
</evidence>
<dbReference type="Gene3D" id="3.40.50.1820">
    <property type="entry name" value="alpha/beta hydrolase"/>
    <property type="match status" value="1"/>
</dbReference>
<name>A0A4Q4NLM9_ALTAL</name>
<organism evidence="6 7">
    <name type="scientific">Alternaria alternata</name>
    <name type="common">Alternaria rot fungus</name>
    <name type="synonym">Torula alternata</name>
    <dbReference type="NCBI Taxonomy" id="5599"/>
    <lineage>
        <taxon>Eukaryota</taxon>
        <taxon>Fungi</taxon>
        <taxon>Dikarya</taxon>
        <taxon>Ascomycota</taxon>
        <taxon>Pezizomycotina</taxon>
        <taxon>Dothideomycetes</taxon>
        <taxon>Pleosporomycetidae</taxon>
        <taxon>Pleosporales</taxon>
        <taxon>Pleosporineae</taxon>
        <taxon>Pleosporaceae</taxon>
        <taxon>Alternaria</taxon>
        <taxon>Alternaria sect. Alternaria</taxon>
        <taxon>Alternaria alternata complex</taxon>
    </lineage>
</organism>
<proteinExistence type="inferred from homology"/>
<dbReference type="PROSITE" id="PS00122">
    <property type="entry name" value="CARBOXYLESTERASE_B_1"/>
    <property type="match status" value="1"/>
</dbReference>
<evidence type="ECO:0000256" key="2">
    <source>
        <dbReference type="ARBA" id="ARBA00005964"/>
    </source>
</evidence>
<accession>A0A4Q4NLM9</accession>
<dbReference type="InterPro" id="IPR002018">
    <property type="entry name" value="CarbesteraseB"/>
</dbReference>
<comment type="pathway">
    <text evidence="1">Mycotoxin biosynthesis.</text>
</comment>
<dbReference type="InterPro" id="IPR019826">
    <property type="entry name" value="Carboxylesterase_B_AS"/>
</dbReference>
<dbReference type="EC" id="3.1.1.-" evidence="4"/>
<sequence>MGKPLIAASFNYRLGGSGFLPGTSVHKSRAANLGLHDQRMALRWIQENIAAFGGDASRVTVQGESAGAFSIGVHYLTNEEQDEEFFHAAIAESGGPVLGAPLTASDEQDVMYERILTDIGCLAMKDDLECLRSQDASKLNQAFARTSGSYVPILDADLVTGYTSVALREGRFSNRPLLIGTCYNEASSIIVASCFAANTSADFQDYVAGSWKGISSTTINGIVDEYVNKMSEEELKKSLGTIRQSPGPQYGSLFGNLAMYQGDIIFDATRRYTTEVWGQYRVPVYSYRFSVVPNGIDSEILGVPHFQEIPFAFRNFDGVGHEVNRLASASFKPRQKYLQVSNLMSRMWISFVNEHSPNGHDGKSLL</sequence>
<dbReference type="InterPro" id="IPR029058">
    <property type="entry name" value="AB_hydrolase_fold"/>
</dbReference>
<reference evidence="7" key="1">
    <citation type="journal article" date="2019" name="bioRxiv">
        <title>Genomics, evolutionary history and diagnostics of the Alternaria alternata species group including apple and Asian pear pathotypes.</title>
        <authorList>
            <person name="Armitage A.D."/>
            <person name="Cockerton H.M."/>
            <person name="Sreenivasaprasad S."/>
            <person name="Woodhall J.W."/>
            <person name="Lane C.R."/>
            <person name="Harrison R.J."/>
            <person name="Clarkson J.P."/>
        </authorList>
    </citation>
    <scope>NUCLEOTIDE SEQUENCE [LARGE SCALE GENOMIC DNA]</scope>
    <source>
        <strain evidence="7">FERA 1177</strain>
    </source>
</reference>
<dbReference type="AlphaFoldDB" id="A0A4Q4NLM9"/>
<dbReference type="SUPFAM" id="SSF53474">
    <property type="entry name" value="alpha/beta-Hydrolases"/>
    <property type="match status" value="1"/>
</dbReference>
<comment type="similarity">
    <text evidence="2 4">Belongs to the type-B carboxylesterase/lipase family.</text>
</comment>
<dbReference type="InterPro" id="IPR050654">
    <property type="entry name" value="AChE-related_enzymes"/>
</dbReference>
<gene>
    <name evidence="6" type="ORF">AA0117_g3470</name>
</gene>
<dbReference type="Proteomes" id="UP000291422">
    <property type="component" value="Unassembled WGS sequence"/>
</dbReference>
<dbReference type="PANTHER" id="PTHR43918:SF4">
    <property type="entry name" value="CARBOXYLIC ESTER HYDROLASE"/>
    <property type="match status" value="1"/>
</dbReference>
<evidence type="ECO:0000259" key="5">
    <source>
        <dbReference type="Pfam" id="PF00135"/>
    </source>
</evidence>
<evidence type="ECO:0000256" key="1">
    <source>
        <dbReference type="ARBA" id="ARBA00004685"/>
    </source>
</evidence>
<dbReference type="Pfam" id="PF00135">
    <property type="entry name" value="COesterase"/>
    <property type="match status" value="1"/>
</dbReference>
<evidence type="ECO:0000313" key="7">
    <source>
        <dbReference type="Proteomes" id="UP000291422"/>
    </source>
</evidence>
<comment type="caution">
    <text evidence="6">The sequence shown here is derived from an EMBL/GenBank/DDBJ whole genome shotgun (WGS) entry which is preliminary data.</text>
</comment>
<feature type="domain" description="Carboxylesterase type B" evidence="5">
    <location>
        <begin position="5"/>
        <end position="360"/>
    </location>
</feature>
<dbReference type="PANTHER" id="PTHR43918">
    <property type="entry name" value="ACETYLCHOLINESTERASE"/>
    <property type="match status" value="1"/>
</dbReference>
<evidence type="ECO:0000256" key="4">
    <source>
        <dbReference type="RuleBase" id="RU361235"/>
    </source>
</evidence>
<protein>
    <recommendedName>
        <fullName evidence="4">Carboxylic ester hydrolase</fullName>
        <ecNumber evidence="4">3.1.1.-</ecNumber>
    </recommendedName>
</protein>
<evidence type="ECO:0000256" key="3">
    <source>
        <dbReference type="ARBA" id="ARBA00022801"/>
    </source>
</evidence>
<keyword evidence="3 4" id="KW-0378">Hydrolase</keyword>
<dbReference type="EMBL" id="PDXD01000005">
    <property type="protein sequence ID" value="RYN79452.1"/>
    <property type="molecule type" value="Genomic_DNA"/>
</dbReference>
<dbReference type="GO" id="GO:0052689">
    <property type="term" value="F:carboxylic ester hydrolase activity"/>
    <property type="evidence" value="ECO:0007669"/>
    <property type="project" value="TreeGrafter"/>
</dbReference>